<dbReference type="Pfam" id="PF00015">
    <property type="entry name" value="MCPsignal"/>
    <property type="match status" value="1"/>
</dbReference>
<evidence type="ECO:0000256" key="2">
    <source>
        <dbReference type="ARBA" id="ARBA00023224"/>
    </source>
</evidence>
<dbReference type="PRINTS" id="PR00260">
    <property type="entry name" value="CHEMTRNSDUCR"/>
</dbReference>
<evidence type="ECO:0000259" key="5">
    <source>
        <dbReference type="PROSITE" id="PS50111"/>
    </source>
</evidence>
<protein>
    <recommendedName>
        <fullName evidence="5">Methyl-accepting transducer domain-containing protein</fullName>
    </recommendedName>
</protein>
<dbReference type="Proteomes" id="UP000215999">
    <property type="component" value="Unassembled WGS sequence"/>
</dbReference>
<dbReference type="InterPro" id="IPR004090">
    <property type="entry name" value="Chemotax_Me-accpt_rcpt"/>
</dbReference>
<dbReference type="PROSITE" id="PS50111">
    <property type="entry name" value="CHEMOTAXIS_TRANSDUC_2"/>
    <property type="match status" value="1"/>
</dbReference>
<comment type="subcellular location">
    <subcellularLocation>
        <location evidence="1">Membrane</location>
    </subcellularLocation>
</comment>
<dbReference type="EMBL" id="NOIF01000380">
    <property type="protein sequence ID" value="OZS41366.1"/>
    <property type="molecule type" value="Genomic_DNA"/>
</dbReference>
<comment type="caution">
    <text evidence="6">The sequence shown here is derived from an EMBL/GenBank/DDBJ whole genome shotgun (WGS) entry which is preliminary data.</text>
</comment>
<evidence type="ECO:0000313" key="6">
    <source>
        <dbReference type="EMBL" id="OZS41366.1"/>
    </source>
</evidence>
<evidence type="ECO:0000256" key="4">
    <source>
        <dbReference type="PROSITE-ProRule" id="PRU00284"/>
    </source>
</evidence>
<dbReference type="PANTHER" id="PTHR32089">
    <property type="entry name" value="METHYL-ACCEPTING CHEMOTAXIS PROTEIN MCPB"/>
    <property type="match status" value="1"/>
</dbReference>
<organism evidence="6 7">
    <name type="scientific">Photobacterium sanguinicancri</name>
    <dbReference type="NCBI Taxonomy" id="875932"/>
    <lineage>
        <taxon>Bacteria</taxon>
        <taxon>Pseudomonadati</taxon>
        <taxon>Pseudomonadota</taxon>
        <taxon>Gammaproteobacteria</taxon>
        <taxon>Vibrionales</taxon>
        <taxon>Vibrionaceae</taxon>
        <taxon>Photobacterium</taxon>
    </lineage>
</organism>
<gene>
    <name evidence="6" type="ORF">ASV53_24130</name>
</gene>
<name>A0ABX4FQX7_9GAMM</name>
<keyword evidence="7" id="KW-1185">Reference proteome</keyword>
<sequence length="114" mass="12258">MTYLPTYLLSTDIDQLVAAMTALNKDINEIESVVTEIGGIAGQTNLLALNAAIEAARAGEQGRGFAVVADEVRKLATRTQESTASVDGIIERLGQSSQDALNIVQKRQLRQMLI</sequence>
<dbReference type="PANTHER" id="PTHR32089:SF120">
    <property type="entry name" value="METHYL-ACCEPTING CHEMOTAXIS PROTEIN TLPQ"/>
    <property type="match status" value="1"/>
</dbReference>
<dbReference type="SUPFAM" id="SSF58104">
    <property type="entry name" value="Methyl-accepting chemotaxis protein (MCP) signaling domain"/>
    <property type="match status" value="1"/>
</dbReference>
<accession>A0ABX4FQX7</accession>
<reference evidence="6 7" key="1">
    <citation type="journal article" date="2016" name="Antonie Van Leeuwenhoek">
        <title>Photobacterium sanguinicancri sp. nov. isolated from marine animals.</title>
        <authorList>
            <person name="Gomez-Gil B."/>
            <person name="Roque A."/>
            <person name="Rotllant G."/>
            <person name="Romalde J.L."/>
            <person name="Doce A."/>
            <person name="Eggermont M."/>
            <person name="Defoirdt T."/>
        </authorList>
    </citation>
    <scope>NUCLEOTIDE SEQUENCE [LARGE SCALE GENOMIC DNA]</scope>
    <source>
        <strain evidence="6 7">CAIM 1827</strain>
    </source>
</reference>
<evidence type="ECO:0000256" key="1">
    <source>
        <dbReference type="ARBA" id="ARBA00004370"/>
    </source>
</evidence>
<evidence type="ECO:0000313" key="7">
    <source>
        <dbReference type="Proteomes" id="UP000215999"/>
    </source>
</evidence>
<dbReference type="Gene3D" id="1.10.287.950">
    <property type="entry name" value="Methyl-accepting chemotaxis protein"/>
    <property type="match status" value="1"/>
</dbReference>
<dbReference type="InterPro" id="IPR004089">
    <property type="entry name" value="MCPsignal_dom"/>
</dbReference>
<evidence type="ECO:0000256" key="3">
    <source>
        <dbReference type="ARBA" id="ARBA00029447"/>
    </source>
</evidence>
<feature type="domain" description="Methyl-accepting transducer" evidence="5">
    <location>
        <begin position="1"/>
        <end position="106"/>
    </location>
</feature>
<keyword evidence="2 4" id="KW-0807">Transducer</keyword>
<proteinExistence type="inferred from homology"/>
<comment type="similarity">
    <text evidence="3">Belongs to the methyl-accepting chemotaxis (MCP) protein family.</text>
</comment>